<keyword evidence="3" id="KW-1185">Reference proteome</keyword>
<protein>
    <submittedName>
        <fullName evidence="2">Uncharacterized protein</fullName>
    </submittedName>
</protein>
<keyword evidence="1" id="KW-0732">Signal</keyword>
<gene>
    <name evidence="2" type="ORF">PEVE_00044960</name>
</gene>
<reference evidence="2 3" key="1">
    <citation type="submission" date="2022-05" db="EMBL/GenBank/DDBJ databases">
        <authorList>
            <consortium name="Genoscope - CEA"/>
            <person name="William W."/>
        </authorList>
    </citation>
    <scope>NUCLEOTIDE SEQUENCE [LARGE SCALE GENOMIC DNA]</scope>
</reference>
<name>A0ABN8PSV2_9CNID</name>
<evidence type="ECO:0000256" key="1">
    <source>
        <dbReference type="SAM" id="SignalP"/>
    </source>
</evidence>
<feature type="chain" id="PRO_5046336714" evidence="1">
    <location>
        <begin position="27"/>
        <end position="155"/>
    </location>
</feature>
<comment type="caution">
    <text evidence="2">The sequence shown here is derived from an EMBL/GenBank/DDBJ whole genome shotgun (WGS) entry which is preliminary data.</text>
</comment>
<dbReference type="Proteomes" id="UP001159427">
    <property type="component" value="Unassembled WGS sequence"/>
</dbReference>
<sequence length="155" mass="17637">TNAAGYTAVYITVNIVRWLLPLWAMAAIFDTENNECSQDDYVAPIFAVTDDSGVATRFVLDLYCMTCIFKKFIDLCDQTTGNKERLGSFLNRQCSINQSVNLPFDIKKLLCTYPWKRKDIRGLQMFQIGDLSLFLAGLRDDLHPARRCVCFMVGL</sequence>
<proteinExistence type="predicted"/>
<organism evidence="2 3">
    <name type="scientific">Porites evermanni</name>
    <dbReference type="NCBI Taxonomy" id="104178"/>
    <lineage>
        <taxon>Eukaryota</taxon>
        <taxon>Metazoa</taxon>
        <taxon>Cnidaria</taxon>
        <taxon>Anthozoa</taxon>
        <taxon>Hexacorallia</taxon>
        <taxon>Scleractinia</taxon>
        <taxon>Fungiina</taxon>
        <taxon>Poritidae</taxon>
        <taxon>Porites</taxon>
    </lineage>
</organism>
<feature type="signal peptide" evidence="1">
    <location>
        <begin position="1"/>
        <end position="26"/>
    </location>
</feature>
<evidence type="ECO:0000313" key="3">
    <source>
        <dbReference type="Proteomes" id="UP001159427"/>
    </source>
</evidence>
<dbReference type="EMBL" id="CALNXI010000972">
    <property type="protein sequence ID" value="CAH3149467.1"/>
    <property type="molecule type" value="Genomic_DNA"/>
</dbReference>
<feature type="non-terminal residue" evidence="2">
    <location>
        <position position="1"/>
    </location>
</feature>
<accession>A0ABN8PSV2</accession>
<evidence type="ECO:0000313" key="2">
    <source>
        <dbReference type="EMBL" id="CAH3149467.1"/>
    </source>
</evidence>